<feature type="compositionally biased region" description="Polar residues" evidence="6">
    <location>
        <begin position="31"/>
        <end position="48"/>
    </location>
</feature>
<feature type="compositionally biased region" description="Low complexity" evidence="6">
    <location>
        <begin position="1169"/>
        <end position="1185"/>
    </location>
</feature>
<feature type="compositionally biased region" description="Polar residues" evidence="6">
    <location>
        <begin position="258"/>
        <end position="267"/>
    </location>
</feature>
<feature type="compositionally biased region" description="Polar residues" evidence="6">
    <location>
        <begin position="121"/>
        <end position="139"/>
    </location>
</feature>
<keyword evidence="3" id="KW-0238">DNA-binding</keyword>
<evidence type="ECO:0000256" key="1">
    <source>
        <dbReference type="ARBA" id="ARBA00022553"/>
    </source>
</evidence>
<feature type="compositionally biased region" description="Low complexity" evidence="6">
    <location>
        <begin position="1473"/>
        <end position="1484"/>
    </location>
</feature>
<feature type="region of interest" description="Disordered" evidence="6">
    <location>
        <begin position="244"/>
        <end position="267"/>
    </location>
</feature>
<dbReference type="Proteomes" id="UP001283361">
    <property type="component" value="Unassembled WGS sequence"/>
</dbReference>
<keyword evidence="2" id="KW-0805">Transcription regulation</keyword>
<proteinExistence type="predicted"/>
<evidence type="ECO:0000313" key="8">
    <source>
        <dbReference type="EMBL" id="KAK3800119.1"/>
    </source>
</evidence>
<organism evidence="8 9">
    <name type="scientific">Elysia crispata</name>
    <name type="common">lettuce slug</name>
    <dbReference type="NCBI Taxonomy" id="231223"/>
    <lineage>
        <taxon>Eukaryota</taxon>
        <taxon>Metazoa</taxon>
        <taxon>Spiralia</taxon>
        <taxon>Lophotrochozoa</taxon>
        <taxon>Mollusca</taxon>
        <taxon>Gastropoda</taxon>
        <taxon>Heterobranchia</taxon>
        <taxon>Euthyneura</taxon>
        <taxon>Panpulmonata</taxon>
        <taxon>Sacoglossa</taxon>
        <taxon>Placobranchoidea</taxon>
        <taxon>Plakobranchidae</taxon>
        <taxon>Elysia</taxon>
    </lineage>
</organism>
<feature type="compositionally biased region" description="Polar residues" evidence="6">
    <location>
        <begin position="838"/>
        <end position="847"/>
    </location>
</feature>
<keyword evidence="4" id="KW-0804">Transcription</keyword>
<feature type="compositionally biased region" description="Low complexity" evidence="6">
    <location>
        <begin position="244"/>
        <end position="257"/>
    </location>
</feature>
<dbReference type="PANTHER" id="PTHR13059">
    <property type="entry name" value="HMG-BOX TRANSCRIPTION FACTOR BBX"/>
    <property type="match status" value="1"/>
</dbReference>
<name>A0AAE1B662_9GAST</name>
<feature type="compositionally biased region" description="Low complexity" evidence="6">
    <location>
        <begin position="544"/>
        <end position="558"/>
    </location>
</feature>
<feature type="region of interest" description="Disordered" evidence="6">
    <location>
        <begin position="492"/>
        <end position="583"/>
    </location>
</feature>
<feature type="compositionally biased region" description="Low complexity" evidence="6">
    <location>
        <begin position="59"/>
        <end position="75"/>
    </location>
</feature>
<feature type="compositionally biased region" description="Polar residues" evidence="6">
    <location>
        <begin position="920"/>
        <end position="939"/>
    </location>
</feature>
<feature type="region of interest" description="Disordered" evidence="6">
    <location>
        <begin position="829"/>
        <end position="884"/>
    </location>
</feature>
<feature type="region of interest" description="Disordered" evidence="6">
    <location>
        <begin position="1223"/>
        <end position="1243"/>
    </location>
</feature>
<feature type="compositionally biased region" description="Low complexity" evidence="6">
    <location>
        <begin position="974"/>
        <end position="989"/>
    </location>
</feature>
<evidence type="ECO:0000256" key="4">
    <source>
        <dbReference type="ARBA" id="ARBA00023163"/>
    </source>
</evidence>
<feature type="domain" description="Protein capicua homolog-like" evidence="7">
    <location>
        <begin position="704"/>
        <end position="783"/>
    </location>
</feature>
<feature type="compositionally biased region" description="Low complexity" evidence="6">
    <location>
        <begin position="504"/>
        <end position="526"/>
    </location>
</feature>
<dbReference type="GO" id="GO:0000981">
    <property type="term" value="F:DNA-binding transcription factor activity, RNA polymerase II-specific"/>
    <property type="evidence" value="ECO:0007669"/>
    <property type="project" value="TreeGrafter"/>
</dbReference>
<sequence>MKRRSEGRKKGTNGTGAATSVSPSGAALSPGETTGPSPNTSSQLPSRSVKSRRKPDNLSAQNSPSSQTSSASDNSQSEEKNRNEGALVSKGSDRARGNSLKVGSGNNNTSKESEEQDVDFASSNNGGSPSTVLTNSPLSKRTGRSVVKTGSPPSGPRSGSSRGGGGRQTKRSTEDNNKKDLATSQSASVPSAEVPHEPTEFPPSSDSQIEKLPPGGKISAAPSSPAVINTNDSKLSTALLSGKYSPSQKSISSNNSKPLQLSQTPVSQSKILKPLSKLETALSMGNKLTNLVSSNGGGFPAANTALTSTSGVHSRNSGSSLYTSASLTMQQQQQQASSAYFKPVHTTSSKPVTNAPPTMNFGGSGGSANVMGVPASMVGHIIQPQSAYSQTGTVKLTGYQVGVVSTAGCPVTVSTTLKEIKKDRVNLPTSTLSQAVPNSPIVPAGSTHSDQHSIHQPGPMLTSSQQCSSSITSPPSTLSSRTAASILSQQLYGGLKPKPPPLNVSQINSSASVKSSNSSVVSMQSNTLQGSREVNRGVSRSFDLSPQQVSQQSLQHPQMDLSSPPFSVSTPTGSYPELERKSIAVPLKKRRAAEIEAGGDISQPQHPPQSPSVGSTPVSAYSRGMGGGGSSHDNIGPTAAKRPLLDLSEWRNQRVLAKRRGAYEVAVIKGVLGATGSDLDVEFESDRAKVIFANVFDPQSSGLLVGDNNPQVAALTPGRNVCLRVSQERNIFHEGVIVAVERNPLAFRVALKAIPGISQGEEILAKRVHLRLLQPPWWEDMEEASLAGAASGGGAGSAPTSTVGVILGGSGGKVADPLEIRGIPSTPATAALVAGPPTGSSSSSEQCFSPLGQVPTGASPVGMPGVPGIPAPAHHQAYSGVPGQGLSGSIGSVYRVERPVSSSAGSLEHGDISDDDMLQDSMSFDSSGTCTPRSGSATPGSGSRSQAGGRQSKPPSRGGGGGSGGKRDPDRSRSAQSTESSRSSTPRSPLNGKYKKGDVVSATNGVRKKFNGKQWRRLCSREGCTKESQRRGFCSRHLSLKGKSMRHAPTFLGCRQGGMKEGHIEWAGGDGSHVPTDYDRERTMASRFDTEETEAANMLVSLGNSRSTSPSFSPSPAHTGGIRSNAGALQSPTGPYHRSSTTSFTPISPHTNPQGPPGFVVRASATPFSSNKQSWGSKSSGSSSSVDHMSPVTARFPPTGGLYQPQALVAKPRSIALPMVKQESAQSDDPGMGVLSPKTGPGQSLKVSTMLPGHRPDKDSSIARHLQLQTFSDPERQHLVIGSKPPSGYTLVGTRPGLDITGVGGGAAIRQQVTLDRGFPTHESVSIMGKGSSTGGGGAANSGGSHFQQPKAVSALVLQNQTVVRREQIEGPVHHQSRHALVRGQESSLQAPSVTAATLLAPAALVVQSGPQHLQHRVVDHAVPAARQVLLTTGPVSPSTLHLHPGSSSTTQIFYQADGRALVGSARIPEGLPTPTSLLPRLPTASRVSSGDAMGHTFPGRYADEGGFEDQHRQKGDNQSGRFGGNDEDRKMKEEEGPGMQHMTFHLFANSTSPAD</sequence>
<feature type="region of interest" description="Disordered" evidence="6">
    <location>
        <begin position="1103"/>
        <end position="1198"/>
    </location>
</feature>
<evidence type="ECO:0000256" key="5">
    <source>
        <dbReference type="ARBA" id="ARBA00023242"/>
    </source>
</evidence>
<keyword evidence="1" id="KW-0597">Phosphoprotein</keyword>
<feature type="compositionally biased region" description="Polar residues" evidence="6">
    <location>
        <begin position="560"/>
        <end position="573"/>
    </location>
</feature>
<evidence type="ECO:0000256" key="3">
    <source>
        <dbReference type="ARBA" id="ARBA00023125"/>
    </source>
</evidence>
<evidence type="ECO:0000256" key="6">
    <source>
        <dbReference type="SAM" id="MobiDB-lite"/>
    </source>
</evidence>
<feature type="compositionally biased region" description="Low complexity" evidence="6">
    <location>
        <begin position="940"/>
        <end position="956"/>
    </location>
</feature>
<keyword evidence="5" id="KW-0539">Nucleus</keyword>
<feature type="compositionally biased region" description="Polar residues" evidence="6">
    <location>
        <begin position="1127"/>
        <end position="1153"/>
    </location>
</feature>
<dbReference type="InterPro" id="IPR032147">
    <property type="entry name" value="Cic_dom"/>
</dbReference>
<dbReference type="PANTHER" id="PTHR13059:SF13">
    <property type="entry name" value="PROTEIN CAPICUA HOMOLOG"/>
    <property type="match status" value="1"/>
</dbReference>
<evidence type="ECO:0000313" key="9">
    <source>
        <dbReference type="Proteomes" id="UP001283361"/>
    </source>
</evidence>
<gene>
    <name evidence="8" type="ORF">RRG08_015084</name>
</gene>
<feature type="region of interest" description="Disordered" evidence="6">
    <location>
        <begin position="1466"/>
        <end position="1556"/>
    </location>
</feature>
<feature type="region of interest" description="Disordered" evidence="6">
    <location>
        <begin position="598"/>
        <end position="640"/>
    </location>
</feature>
<evidence type="ECO:0000256" key="2">
    <source>
        <dbReference type="ARBA" id="ARBA00023015"/>
    </source>
</evidence>
<feature type="region of interest" description="Disordered" evidence="6">
    <location>
        <begin position="901"/>
        <end position="1001"/>
    </location>
</feature>
<dbReference type="EMBL" id="JAWDGP010000502">
    <property type="protein sequence ID" value="KAK3800119.1"/>
    <property type="molecule type" value="Genomic_DNA"/>
</dbReference>
<protein>
    <recommendedName>
        <fullName evidence="7">Protein capicua homolog-like domain-containing protein</fullName>
    </recommendedName>
</protein>
<comment type="caution">
    <text evidence="8">The sequence shown here is derived from an EMBL/GenBank/DDBJ whole genome shotgun (WGS) entry which is preliminary data.</text>
</comment>
<keyword evidence="9" id="KW-1185">Reference proteome</keyword>
<feature type="region of interest" description="Disordered" evidence="6">
    <location>
        <begin position="1"/>
        <end position="226"/>
    </location>
</feature>
<feature type="compositionally biased region" description="Basic and acidic residues" evidence="6">
    <location>
        <begin position="171"/>
        <end position="181"/>
    </location>
</feature>
<feature type="compositionally biased region" description="Low complexity" evidence="6">
    <location>
        <begin position="461"/>
        <end position="480"/>
    </location>
</feature>
<evidence type="ECO:0000259" key="7">
    <source>
        <dbReference type="Pfam" id="PF16090"/>
    </source>
</evidence>
<accession>A0AAE1B662</accession>
<dbReference type="GO" id="GO:0005634">
    <property type="term" value="C:nucleus"/>
    <property type="evidence" value="ECO:0007669"/>
    <property type="project" value="TreeGrafter"/>
</dbReference>
<dbReference type="Pfam" id="PF16090">
    <property type="entry name" value="DUF4819"/>
    <property type="match status" value="1"/>
</dbReference>
<feature type="region of interest" description="Disordered" evidence="6">
    <location>
        <begin position="431"/>
        <end position="480"/>
    </location>
</feature>
<dbReference type="GO" id="GO:0000977">
    <property type="term" value="F:RNA polymerase II transcription regulatory region sequence-specific DNA binding"/>
    <property type="evidence" value="ECO:0007669"/>
    <property type="project" value="TreeGrafter"/>
</dbReference>
<feature type="compositionally biased region" description="Basic and acidic residues" evidence="6">
    <location>
        <begin position="1525"/>
        <end position="1536"/>
    </location>
</feature>
<reference evidence="8" key="1">
    <citation type="journal article" date="2023" name="G3 (Bethesda)">
        <title>A reference genome for the long-term kleptoplast-retaining sea slug Elysia crispata morphotype clarki.</title>
        <authorList>
            <person name="Eastman K.E."/>
            <person name="Pendleton A.L."/>
            <person name="Shaikh M.A."/>
            <person name="Suttiyut T."/>
            <person name="Ogas R."/>
            <person name="Tomko P."/>
            <person name="Gavelis G."/>
            <person name="Widhalm J.R."/>
            <person name="Wisecaver J.H."/>
        </authorList>
    </citation>
    <scope>NUCLEOTIDE SEQUENCE</scope>
    <source>
        <strain evidence="8">ECLA1</strain>
    </source>
</reference>
<feature type="compositionally biased region" description="Basic residues" evidence="6">
    <location>
        <begin position="1"/>
        <end position="11"/>
    </location>
</feature>
<feature type="compositionally biased region" description="Low complexity" evidence="6">
    <location>
        <begin position="150"/>
        <end position="160"/>
    </location>
</feature>
<feature type="compositionally biased region" description="Low complexity" evidence="6">
    <location>
        <begin position="1105"/>
        <end position="1116"/>
    </location>
</feature>
<dbReference type="InterPro" id="IPR052412">
    <property type="entry name" value="CC-Dev_Transcription_Reg"/>
</dbReference>